<feature type="domain" description="Cytochrome C biogenesis protein transmembrane" evidence="9">
    <location>
        <begin position="204"/>
        <end position="415"/>
    </location>
</feature>
<dbReference type="PANTHER" id="PTHR32234:SF3">
    <property type="entry name" value="SUPPRESSION OF COPPER SENSITIVITY PROTEIN"/>
    <property type="match status" value="1"/>
</dbReference>
<keyword evidence="12" id="KW-1185">Reference proteome</keyword>
<evidence type="ECO:0000313" key="11">
    <source>
        <dbReference type="EMBL" id="AFU99090.1"/>
    </source>
</evidence>
<keyword evidence="3" id="KW-0201">Cytochrome c-type biogenesis</keyword>
<dbReference type="Gene3D" id="3.40.30.10">
    <property type="entry name" value="Glutaredoxin"/>
    <property type="match status" value="1"/>
</dbReference>
<keyword evidence="6" id="KW-0676">Redox-active center</keyword>
<feature type="transmembrane region" description="Helical" evidence="7">
    <location>
        <begin position="247"/>
        <end position="267"/>
    </location>
</feature>
<dbReference type="CDD" id="cd02953">
    <property type="entry name" value="DsbDgamma"/>
    <property type="match status" value="1"/>
</dbReference>
<dbReference type="InterPro" id="IPR035671">
    <property type="entry name" value="DsbD_gamma"/>
</dbReference>
<dbReference type="STRING" id="1117647.M5M_09525"/>
<dbReference type="InterPro" id="IPR036249">
    <property type="entry name" value="Thioredoxin-like_sf"/>
</dbReference>
<protein>
    <submittedName>
        <fullName evidence="11">C-type cytochrome biogenesis protein</fullName>
    </submittedName>
</protein>
<dbReference type="InterPro" id="IPR003834">
    <property type="entry name" value="Cyt_c_assmbl_TM_dom"/>
</dbReference>
<gene>
    <name evidence="11" type="ordered locus">M5M_09525</name>
</gene>
<dbReference type="Pfam" id="PF11412">
    <property type="entry name" value="DsbD_N"/>
    <property type="match status" value="1"/>
</dbReference>
<feature type="transmembrane region" description="Helical" evidence="7">
    <location>
        <begin position="402"/>
        <end position="420"/>
    </location>
</feature>
<dbReference type="OrthoDB" id="9811036at2"/>
<dbReference type="InterPro" id="IPR017937">
    <property type="entry name" value="Thioredoxin_CS"/>
</dbReference>
<dbReference type="Pfam" id="PF13899">
    <property type="entry name" value="Thioredoxin_7"/>
    <property type="match status" value="1"/>
</dbReference>
<dbReference type="GO" id="GO:0045454">
    <property type="term" value="P:cell redox homeostasis"/>
    <property type="evidence" value="ECO:0007669"/>
    <property type="project" value="TreeGrafter"/>
</dbReference>
<reference evidence="11 12" key="1">
    <citation type="journal article" date="2013" name="Genome Announc.">
        <title>Complete genome sequence of Simiduia agarivorans SA1(T), a marine bacterium able to degrade a variety of polysaccharides.</title>
        <authorList>
            <person name="Lin S.Y."/>
            <person name="Shieh W.Y."/>
            <person name="Chen J.S."/>
            <person name="Tang S.L."/>
        </authorList>
    </citation>
    <scope>NUCLEOTIDE SEQUENCE [LARGE SCALE GENOMIC DNA]</scope>
    <source>
        <strain evidence="12">DSM 21679 / JCM 13881 / BCRC 17597 / SA1</strain>
    </source>
</reference>
<evidence type="ECO:0000256" key="4">
    <source>
        <dbReference type="ARBA" id="ARBA00022989"/>
    </source>
</evidence>
<dbReference type="Gene3D" id="2.60.40.1250">
    <property type="entry name" value="Thiol:disulfide interchange protein DsbD, N-terminal domain"/>
    <property type="match status" value="1"/>
</dbReference>
<feature type="transmembrane region" description="Helical" evidence="7">
    <location>
        <begin position="426"/>
        <end position="444"/>
    </location>
</feature>
<organism evidence="11 12">
    <name type="scientific">Simiduia agarivorans (strain DSM 21679 / JCM 13881 / BCRC 17597 / SA1)</name>
    <dbReference type="NCBI Taxonomy" id="1117647"/>
    <lineage>
        <taxon>Bacteria</taxon>
        <taxon>Pseudomonadati</taxon>
        <taxon>Pseudomonadota</taxon>
        <taxon>Gammaproteobacteria</taxon>
        <taxon>Cellvibrionales</taxon>
        <taxon>Cellvibrionaceae</taxon>
        <taxon>Simiduia</taxon>
    </lineage>
</organism>
<evidence type="ECO:0000256" key="7">
    <source>
        <dbReference type="SAM" id="Phobius"/>
    </source>
</evidence>
<keyword evidence="5 7" id="KW-0472">Membrane</keyword>
<feature type="chain" id="PRO_5003878454" evidence="8">
    <location>
        <begin position="42"/>
        <end position="591"/>
    </location>
</feature>
<dbReference type="eggNOG" id="COG4232">
    <property type="taxonomic scope" value="Bacteria"/>
</dbReference>
<feature type="transmembrane region" description="Helical" evidence="7">
    <location>
        <begin position="328"/>
        <end position="352"/>
    </location>
</feature>
<dbReference type="SUPFAM" id="SSF52833">
    <property type="entry name" value="Thioredoxin-like"/>
    <property type="match status" value="1"/>
</dbReference>
<evidence type="ECO:0000256" key="6">
    <source>
        <dbReference type="ARBA" id="ARBA00023284"/>
    </source>
</evidence>
<dbReference type="InterPro" id="IPR036929">
    <property type="entry name" value="DsbDN_sf"/>
</dbReference>
<dbReference type="KEGG" id="saga:M5M_09525"/>
<evidence type="ECO:0000313" key="12">
    <source>
        <dbReference type="Proteomes" id="UP000000466"/>
    </source>
</evidence>
<feature type="signal peptide" evidence="8">
    <location>
        <begin position="1"/>
        <end position="41"/>
    </location>
</feature>
<dbReference type="SUPFAM" id="SSF74863">
    <property type="entry name" value="Thiol:disulfide interchange protein DsbD, N-terminal domain (DsbD-alpha)"/>
    <property type="match status" value="1"/>
</dbReference>
<dbReference type="PROSITE" id="PS00194">
    <property type="entry name" value="THIOREDOXIN_1"/>
    <property type="match status" value="1"/>
</dbReference>
<dbReference type="GO" id="GO:0017004">
    <property type="term" value="P:cytochrome complex assembly"/>
    <property type="evidence" value="ECO:0007669"/>
    <property type="project" value="UniProtKB-KW"/>
</dbReference>
<dbReference type="GO" id="GO:0015035">
    <property type="term" value="F:protein-disulfide reductase activity"/>
    <property type="evidence" value="ECO:0007669"/>
    <property type="project" value="TreeGrafter"/>
</dbReference>
<evidence type="ECO:0000256" key="8">
    <source>
        <dbReference type="SAM" id="SignalP"/>
    </source>
</evidence>
<dbReference type="InterPro" id="IPR028250">
    <property type="entry name" value="DsbDN"/>
</dbReference>
<evidence type="ECO:0000259" key="9">
    <source>
        <dbReference type="Pfam" id="PF02683"/>
    </source>
</evidence>
<keyword evidence="4 7" id="KW-1133">Transmembrane helix</keyword>
<dbReference type="EMBL" id="CP003746">
    <property type="protein sequence ID" value="AFU99090.1"/>
    <property type="molecule type" value="Genomic_DNA"/>
</dbReference>
<feature type="transmembrane region" description="Helical" evidence="7">
    <location>
        <begin position="358"/>
        <end position="382"/>
    </location>
</feature>
<feature type="transmembrane region" description="Helical" evidence="7">
    <location>
        <begin position="287"/>
        <end position="307"/>
    </location>
</feature>
<keyword evidence="2 7" id="KW-0812">Transmembrane</keyword>
<dbReference type="HOGENOM" id="CLU_014657_0_1_6"/>
<proteinExistence type="predicted"/>
<name>K4KLJ2_SIMAS</name>
<feature type="domain" description="Thiol:disulfide interchange protein DsbD N-terminal" evidence="10">
    <location>
        <begin position="52"/>
        <end position="167"/>
    </location>
</feature>
<dbReference type="Pfam" id="PF02683">
    <property type="entry name" value="DsbD_TM"/>
    <property type="match status" value="1"/>
</dbReference>
<dbReference type="Proteomes" id="UP000000466">
    <property type="component" value="Chromosome"/>
</dbReference>
<comment type="subcellular location">
    <subcellularLocation>
        <location evidence="1">Membrane</location>
        <topology evidence="1">Multi-pass membrane protein</topology>
    </subcellularLocation>
</comment>
<evidence type="ECO:0000256" key="5">
    <source>
        <dbReference type="ARBA" id="ARBA00023136"/>
    </source>
</evidence>
<evidence type="ECO:0000256" key="3">
    <source>
        <dbReference type="ARBA" id="ARBA00022748"/>
    </source>
</evidence>
<accession>K4KLJ2</accession>
<sequence>MLALITRTIHRGAQCAKSHPLAPVSILLTLLLTLAMAPAQAQFTTDGLGSEPEFLPVEEAYQAVPLVTGQQLSLEWRISPGYYLYRERFNLQAAQGGQTIPLSTQWPAGKHKYDEYFEKELEVYYSGVMLELAGALDLTQDFELLTQSQGCADAGLCYPPRNQRFLFDASTGQFTEVAVQLPVAAESAPAASIPTPAPEGSWAFALLAALLGGAILNLMPCVFPVLSIKALSLAASGEDARHRQMHGWAYTLGVVLSFVAIAAALLLVRAGGEAVGWGFQLQTPGLILALVYLFFILGLALLGAIEIGSGLANLGSGLASKGGLKGSFFTGGLATLVASPCTAPFMGTALGYAMTQPAYVSLTVFAALGTGMALPFLALCYLPNLHQWLPKPGAWMETFKEILAFPLLLTAIWLLWVLGRQTSTDQLALALCGLVALGFALWAWKRRHWLGRAFAVAAVASAVILPLADADSPDIWTAYDKDSFSQLRQSGQPLFVNVTADWCLTCLANEKLVFSQQDVMIEVADADLLLVKADWTKYNADITALLAQYQRNGVPLYLMFPADPAAKPEILPQLLTPEIFTDALYRAIETN</sequence>
<evidence type="ECO:0000256" key="1">
    <source>
        <dbReference type="ARBA" id="ARBA00004141"/>
    </source>
</evidence>
<dbReference type="AlphaFoldDB" id="K4KLJ2"/>
<evidence type="ECO:0000256" key="2">
    <source>
        <dbReference type="ARBA" id="ARBA00022692"/>
    </source>
</evidence>
<keyword evidence="8" id="KW-0732">Signal</keyword>
<feature type="transmembrane region" description="Helical" evidence="7">
    <location>
        <begin position="202"/>
        <end position="226"/>
    </location>
</feature>
<dbReference type="GO" id="GO:0016020">
    <property type="term" value="C:membrane"/>
    <property type="evidence" value="ECO:0007669"/>
    <property type="project" value="UniProtKB-SubCell"/>
</dbReference>
<evidence type="ECO:0000259" key="10">
    <source>
        <dbReference type="Pfam" id="PF11412"/>
    </source>
</evidence>
<dbReference type="PANTHER" id="PTHR32234">
    <property type="entry name" value="THIOL:DISULFIDE INTERCHANGE PROTEIN DSBD"/>
    <property type="match status" value="1"/>
</dbReference>